<evidence type="ECO:0000256" key="1">
    <source>
        <dbReference type="ARBA" id="ARBA00022679"/>
    </source>
</evidence>
<name>A0A4U1BDN9_9GAMM</name>
<dbReference type="RefSeq" id="WP_136853540.1">
    <property type="nucleotide sequence ID" value="NZ_SWCI01000007.1"/>
</dbReference>
<dbReference type="AlphaFoldDB" id="A0A4U1BDN9"/>
<dbReference type="Proteomes" id="UP000305674">
    <property type="component" value="Unassembled WGS sequence"/>
</dbReference>
<dbReference type="PANTHER" id="PTHR43877">
    <property type="entry name" value="AMINOALKYLPHOSPHONATE N-ACETYLTRANSFERASE-RELATED-RELATED"/>
    <property type="match status" value="1"/>
</dbReference>
<feature type="domain" description="N-acetyltransferase" evidence="3">
    <location>
        <begin position="3"/>
        <end position="138"/>
    </location>
</feature>
<dbReference type="SUPFAM" id="SSF55729">
    <property type="entry name" value="Acyl-CoA N-acyltransferases (Nat)"/>
    <property type="match status" value="1"/>
</dbReference>
<accession>A0A4U1BDN9</accession>
<gene>
    <name evidence="4" type="ORF">FCL40_12015</name>
</gene>
<dbReference type="GO" id="GO:0016747">
    <property type="term" value="F:acyltransferase activity, transferring groups other than amino-acyl groups"/>
    <property type="evidence" value="ECO:0007669"/>
    <property type="project" value="InterPro"/>
</dbReference>
<dbReference type="InterPro" id="IPR000182">
    <property type="entry name" value="GNAT_dom"/>
</dbReference>
<reference evidence="4 5" key="1">
    <citation type="submission" date="2019-04" db="EMBL/GenBank/DDBJ databases">
        <authorList>
            <person name="Hwang J.C."/>
        </authorList>
    </citation>
    <scope>NUCLEOTIDE SEQUENCE [LARGE SCALE GENOMIC DNA]</scope>
    <source>
        <strain evidence="4 5">IMCC35001</strain>
    </source>
</reference>
<proteinExistence type="predicted"/>
<keyword evidence="1 4" id="KW-0808">Transferase</keyword>
<keyword evidence="5" id="KW-1185">Reference proteome</keyword>
<dbReference type="Pfam" id="PF00583">
    <property type="entry name" value="Acetyltransf_1"/>
    <property type="match status" value="1"/>
</dbReference>
<keyword evidence="2" id="KW-0012">Acyltransferase</keyword>
<protein>
    <submittedName>
        <fullName evidence="4">GNAT family N-acetyltransferase</fullName>
    </submittedName>
</protein>
<evidence type="ECO:0000256" key="2">
    <source>
        <dbReference type="ARBA" id="ARBA00023315"/>
    </source>
</evidence>
<dbReference type="CDD" id="cd04301">
    <property type="entry name" value="NAT_SF"/>
    <property type="match status" value="1"/>
</dbReference>
<evidence type="ECO:0000313" key="5">
    <source>
        <dbReference type="Proteomes" id="UP000305674"/>
    </source>
</evidence>
<sequence>MKLDVIQSPSDELVQSLRSRIRALNRDNWPDVRRQPLAVALHDDRGELVAGASGSSFGHWLQLDWLWVDDRLRGEGWGSRLLHEFEGQGRERGCRWCLLDTLEFQARPFYERRGYRAVWEQRDYPLSGCRSYMVKALPAAEAKADPAPQTGSR</sequence>
<evidence type="ECO:0000259" key="3">
    <source>
        <dbReference type="PROSITE" id="PS51186"/>
    </source>
</evidence>
<evidence type="ECO:0000313" key="4">
    <source>
        <dbReference type="EMBL" id="TKB48429.1"/>
    </source>
</evidence>
<dbReference type="OrthoDB" id="9787920at2"/>
<dbReference type="PROSITE" id="PS51186">
    <property type="entry name" value="GNAT"/>
    <property type="match status" value="1"/>
</dbReference>
<dbReference type="Gene3D" id="3.40.630.30">
    <property type="match status" value="1"/>
</dbReference>
<dbReference type="EMBL" id="SWCI01000007">
    <property type="protein sequence ID" value="TKB48429.1"/>
    <property type="molecule type" value="Genomic_DNA"/>
</dbReference>
<organism evidence="4 5">
    <name type="scientific">Ferrimonas sediminicola</name>
    <dbReference type="NCBI Taxonomy" id="2569538"/>
    <lineage>
        <taxon>Bacteria</taxon>
        <taxon>Pseudomonadati</taxon>
        <taxon>Pseudomonadota</taxon>
        <taxon>Gammaproteobacteria</taxon>
        <taxon>Alteromonadales</taxon>
        <taxon>Ferrimonadaceae</taxon>
        <taxon>Ferrimonas</taxon>
    </lineage>
</organism>
<dbReference type="InterPro" id="IPR050832">
    <property type="entry name" value="Bact_Acetyltransf"/>
</dbReference>
<comment type="caution">
    <text evidence="4">The sequence shown here is derived from an EMBL/GenBank/DDBJ whole genome shotgun (WGS) entry which is preliminary data.</text>
</comment>
<dbReference type="InterPro" id="IPR016181">
    <property type="entry name" value="Acyl_CoA_acyltransferase"/>
</dbReference>